<name>A0A2S5E964_9BACT</name>
<accession>A0A2S5E964</accession>
<sequence>MDNLYKETLIKIENLSVNYETKTGLIEALKGVNLELKKGEFLCILGPSGCGKSTLLRVIAGFIPLTSGKCLMHENPIEGPDWHRGVVFQSPTLYPWLTVKGNIEFGPKSRGVPKDKIEEISKFFIQEVDLTGFEEKYPFELSGGMKQRVALARVLANYPEVILMDEPFGSLDAFTRSNMQNLIRNIWLENKCSIFFITHDVDEALMLGTKVLVMSPRPGKIIKEFTLDFTNKLLTQKAKYILHSDEYFNTKSEILDLINSQSEI</sequence>
<dbReference type="Proteomes" id="UP000236950">
    <property type="component" value="Unassembled WGS sequence"/>
</dbReference>
<dbReference type="CDD" id="cd03293">
    <property type="entry name" value="ABC_NrtD_SsuB_transporters"/>
    <property type="match status" value="1"/>
</dbReference>
<evidence type="ECO:0000256" key="3">
    <source>
        <dbReference type="ARBA" id="ARBA00022840"/>
    </source>
</evidence>
<dbReference type="Gene3D" id="3.40.50.300">
    <property type="entry name" value="P-loop containing nucleotide triphosphate hydrolases"/>
    <property type="match status" value="1"/>
</dbReference>
<dbReference type="InterPro" id="IPR027417">
    <property type="entry name" value="P-loop_NTPase"/>
</dbReference>
<dbReference type="GO" id="GO:0016887">
    <property type="term" value="F:ATP hydrolysis activity"/>
    <property type="evidence" value="ECO:0007669"/>
    <property type="project" value="InterPro"/>
</dbReference>
<dbReference type="AlphaFoldDB" id="A0A2S5E964"/>
<organism evidence="5 6">
    <name type="scientific">Petrotoga halophila DSM 16923</name>
    <dbReference type="NCBI Taxonomy" id="1122953"/>
    <lineage>
        <taxon>Bacteria</taxon>
        <taxon>Thermotogati</taxon>
        <taxon>Thermotogota</taxon>
        <taxon>Thermotogae</taxon>
        <taxon>Petrotogales</taxon>
        <taxon>Petrotogaceae</taxon>
        <taxon>Petrotoga</taxon>
    </lineage>
</organism>
<dbReference type="InterPro" id="IPR050166">
    <property type="entry name" value="ABC_transporter_ATP-bind"/>
</dbReference>
<feature type="domain" description="ABC transporter" evidence="4">
    <location>
        <begin position="10"/>
        <end position="241"/>
    </location>
</feature>
<evidence type="ECO:0000256" key="1">
    <source>
        <dbReference type="ARBA" id="ARBA00022448"/>
    </source>
</evidence>
<dbReference type="PROSITE" id="PS50893">
    <property type="entry name" value="ABC_TRANSPORTER_2"/>
    <property type="match status" value="1"/>
</dbReference>
<dbReference type="InterPro" id="IPR003439">
    <property type="entry name" value="ABC_transporter-like_ATP-bd"/>
</dbReference>
<keyword evidence="2" id="KW-0547">Nucleotide-binding</keyword>
<dbReference type="PANTHER" id="PTHR42788">
    <property type="entry name" value="TAURINE IMPORT ATP-BINDING PROTEIN-RELATED"/>
    <property type="match status" value="1"/>
</dbReference>
<keyword evidence="6" id="KW-1185">Reference proteome</keyword>
<dbReference type="InterPro" id="IPR017871">
    <property type="entry name" value="ABC_transporter-like_CS"/>
</dbReference>
<keyword evidence="3 5" id="KW-0067">ATP-binding</keyword>
<reference evidence="5 6" key="1">
    <citation type="submission" date="2014-01" db="EMBL/GenBank/DDBJ databases">
        <title>Comparative genomics of Petrotoga.</title>
        <authorList>
            <person name="Chow K."/>
            <person name="Charchuk R."/>
            <person name="Nesbo C.L."/>
        </authorList>
    </citation>
    <scope>NUCLEOTIDE SEQUENCE [LARGE SCALE GENOMIC DNA]</scope>
    <source>
        <strain evidence="5 6">DSM 16923</strain>
    </source>
</reference>
<dbReference type="PANTHER" id="PTHR42788:SF13">
    <property type="entry name" value="ALIPHATIC SULFONATES IMPORT ATP-BINDING PROTEIN SSUB"/>
    <property type="match status" value="1"/>
</dbReference>
<gene>
    <name evidence="5" type="ORF">AA81_13050</name>
</gene>
<protein>
    <submittedName>
        <fullName evidence="5">ABC transporter ATP-binding protein</fullName>
    </submittedName>
</protein>
<dbReference type="SUPFAM" id="SSF52540">
    <property type="entry name" value="P-loop containing nucleoside triphosphate hydrolases"/>
    <property type="match status" value="1"/>
</dbReference>
<dbReference type="GO" id="GO:0005524">
    <property type="term" value="F:ATP binding"/>
    <property type="evidence" value="ECO:0007669"/>
    <property type="project" value="UniProtKB-KW"/>
</dbReference>
<dbReference type="InterPro" id="IPR003593">
    <property type="entry name" value="AAA+_ATPase"/>
</dbReference>
<evidence type="ECO:0000256" key="2">
    <source>
        <dbReference type="ARBA" id="ARBA00022741"/>
    </source>
</evidence>
<dbReference type="SMART" id="SM00382">
    <property type="entry name" value="AAA"/>
    <property type="match status" value="1"/>
</dbReference>
<comment type="caution">
    <text evidence="5">The sequence shown here is derived from an EMBL/GenBank/DDBJ whole genome shotgun (WGS) entry which is preliminary data.</text>
</comment>
<dbReference type="EMBL" id="JALY01000299">
    <property type="protein sequence ID" value="POZ89632.1"/>
    <property type="molecule type" value="Genomic_DNA"/>
</dbReference>
<proteinExistence type="predicted"/>
<dbReference type="Pfam" id="PF00005">
    <property type="entry name" value="ABC_tran"/>
    <property type="match status" value="1"/>
</dbReference>
<evidence type="ECO:0000259" key="4">
    <source>
        <dbReference type="PROSITE" id="PS50893"/>
    </source>
</evidence>
<dbReference type="PROSITE" id="PS00211">
    <property type="entry name" value="ABC_TRANSPORTER_1"/>
    <property type="match status" value="1"/>
</dbReference>
<evidence type="ECO:0000313" key="6">
    <source>
        <dbReference type="Proteomes" id="UP000236950"/>
    </source>
</evidence>
<keyword evidence="1" id="KW-0813">Transport</keyword>
<evidence type="ECO:0000313" key="5">
    <source>
        <dbReference type="EMBL" id="POZ89632.1"/>
    </source>
</evidence>